<dbReference type="Proteomes" id="UP001432027">
    <property type="component" value="Unassembled WGS sequence"/>
</dbReference>
<dbReference type="AlphaFoldDB" id="A0AAV5U2V9"/>
<organism evidence="1 2">
    <name type="scientific">Pristionchus entomophagus</name>
    <dbReference type="NCBI Taxonomy" id="358040"/>
    <lineage>
        <taxon>Eukaryota</taxon>
        <taxon>Metazoa</taxon>
        <taxon>Ecdysozoa</taxon>
        <taxon>Nematoda</taxon>
        <taxon>Chromadorea</taxon>
        <taxon>Rhabditida</taxon>
        <taxon>Rhabditina</taxon>
        <taxon>Diplogasteromorpha</taxon>
        <taxon>Diplogasteroidea</taxon>
        <taxon>Neodiplogasteridae</taxon>
        <taxon>Pristionchus</taxon>
    </lineage>
</organism>
<comment type="caution">
    <text evidence="1">The sequence shown here is derived from an EMBL/GenBank/DDBJ whole genome shotgun (WGS) entry which is preliminary data.</text>
</comment>
<reference evidence="1" key="1">
    <citation type="submission" date="2023-10" db="EMBL/GenBank/DDBJ databases">
        <title>Genome assembly of Pristionchus species.</title>
        <authorList>
            <person name="Yoshida K."/>
            <person name="Sommer R.J."/>
        </authorList>
    </citation>
    <scope>NUCLEOTIDE SEQUENCE</scope>
    <source>
        <strain evidence="1">RS0144</strain>
    </source>
</reference>
<gene>
    <name evidence="1" type="ORF">PENTCL1PPCAC_22997</name>
</gene>
<name>A0AAV5U2V9_9BILA</name>
<proteinExistence type="predicted"/>
<sequence>FLILLLISIEVFSTPIRKFVVKDDMYYTRSFDFSLIDMLNVKHHKLNYTRFFQKIMKDRHEEIVKLMGNSKEIVRG</sequence>
<keyword evidence="2" id="KW-1185">Reference proteome</keyword>
<dbReference type="EMBL" id="BTSX01000005">
    <property type="protein sequence ID" value="GMT00823.1"/>
    <property type="molecule type" value="Genomic_DNA"/>
</dbReference>
<evidence type="ECO:0000313" key="2">
    <source>
        <dbReference type="Proteomes" id="UP001432027"/>
    </source>
</evidence>
<protein>
    <submittedName>
        <fullName evidence="1">Uncharacterized protein</fullName>
    </submittedName>
</protein>
<evidence type="ECO:0000313" key="1">
    <source>
        <dbReference type="EMBL" id="GMT00823.1"/>
    </source>
</evidence>
<accession>A0AAV5U2V9</accession>
<feature type="non-terminal residue" evidence="1">
    <location>
        <position position="1"/>
    </location>
</feature>